<organism evidence="7 8">
    <name type="scientific">Steinernema hermaphroditum</name>
    <dbReference type="NCBI Taxonomy" id="289476"/>
    <lineage>
        <taxon>Eukaryota</taxon>
        <taxon>Metazoa</taxon>
        <taxon>Ecdysozoa</taxon>
        <taxon>Nematoda</taxon>
        <taxon>Chromadorea</taxon>
        <taxon>Rhabditida</taxon>
        <taxon>Tylenchina</taxon>
        <taxon>Panagrolaimomorpha</taxon>
        <taxon>Strongyloidoidea</taxon>
        <taxon>Steinernematidae</taxon>
        <taxon>Steinernema</taxon>
    </lineage>
</organism>
<keyword evidence="8" id="KW-1185">Reference proteome</keyword>
<feature type="region of interest" description="Disordered" evidence="5">
    <location>
        <begin position="221"/>
        <end position="278"/>
    </location>
</feature>
<evidence type="ECO:0000256" key="4">
    <source>
        <dbReference type="PROSITE-ProRule" id="PRU00125"/>
    </source>
</evidence>
<evidence type="ECO:0000313" key="7">
    <source>
        <dbReference type="EMBL" id="KAK0423666.1"/>
    </source>
</evidence>
<dbReference type="SMART" id="SM00132">
    <property type="entry name" value="LIM"/>
    <property type="match status" value="1"/>
</dbReference>
<accession>A0AA39IG06</accession>
<protein>
    <recommendedName>
        <fullName evidence="6">LIM zinc-binding domain-containing protein</fullName>
    </recommendedName>
</protein>
<dbReference type="InterPro" id="IPR001781">
    <property type="entry name" value="Znf_LIM"/>
</dbReference>
<evidence type="ECO:0000256" key="3">
    <source>
        <dbReference type="ARBA" id="ARBA00023038"/>
    </source>
</evidence>
<dbReference type="EMBL" id="JAUCMV010000001">
    <property type="protein sequence ID" value="KAK0423666.1"/>
    <property type="molecule type" value="Genomic_DNA"/>
</dbReference>
<proteinExistence type="predicted"/>
<dbReference type="CDD" id="cd08368">
    <property type="entry name" value="LIM"/>
    <property type="match status" value="1"/>
</dbReference>
<dbReference type="Proteomes" id="UP001175271">
    <property type="component" value="Unassembled WGS sequence"/>
</dbReference>
<reference evidence="7" key="1">
    <citation type="submission" date="2023-06" db="EMBL/GenBank/DDBJ databases">
        <title>Genomic analysis of the entomopathogenic nematode Steinernema hermaphroditum.</title>
        <authorList>
            <person name="Schwarz E.M."/>
            <person name="Heppert J.K."/>
            <person name="Baniya A."/>
            <person name="Schwartz H.T."/>
            <person name="Tan C.-H."/>
            <person name="Antoshechkin I."/>
            <person name="Sternberg P.W."/>
            <person name="Goodrich-Blair H."/>
            <person name="Dillman A.R."/>
        </authorList>
    </citation>
    <scope>NUCLEOTIDE SEQUENCE</scope>
    <source>
        <strain evidence="7">PS9179</strain>
        <tissue evidence="7">Whole animal</tissue>
    </source>
</reference>
<gene>
    <name evidence="7" type="ORF">QR680_008264</name>
</gene>
<dbReference type="PROSITE" id="PS00478">
    <property type="entry name" value="LIM_DOMAIN_1"/>
    <property type="match status" value="1"/>
</dbReference>
<feature type="compositionally biased region" description="Basic and acidic residues" evidence="5">
    <location>
        <begin position="255"/>
        <end position="278"/>
    </location>
</feature>
<dbReference type="AlphaFoldDB" id="A0AA39IG06"/>
<keyword evidence="3 4" id="KW-0440">LIM domain</keyword>
<dbReference type="Pfam" id="PF00412">
    <property type="entry name" value="LIM"/>
    <property type="match status" value="1"/>
</dbReference>
<evidence type="ECO:0000256" key="5">
    <source>
        <dbReference type="SAM" id="MobiDB-lite"/>
    </source>
</evidence>
<dbReference type="Gene3D" id="2.10.110.10">
    <property type="entry name" value="Cysteine Rich Protein"/>
    <property type="match status" value="1"/>
</dbReference>
<feature type="domain" description="LIM zinc-binding" evidence="6">
    <location>
        <begin position="162"/>
        <end position="221"/>
    </location>
</feature>
<evidence type="ECO:0000256" key="1">
    <source>
        <dbReference type="ARBA" id="ARBA00022723"/>
    </source>
</evidence>
<evidence type="ECO:0000313" key="8">
    <source>
        <dbReference type="Proteomes" id="UP001175271"/>
    </source>
</evidence>
<dbReference type="PROSITE" id="PS50023">
    <property type="entry name" value="LIM_DOMAIN_2"/>
    <property type="match status" value="1"/>
</dbReference>
<evidence type="ECO:0000259" key="6">
    <source>
        <dbReference type="PROSITE" id="PS50023"/>
    </source>
</evidence>
<comment type="caution">
    <text evidence="7">The sequence shown here is derived from an EMBL/GenBank/DDBJ whole genome shotgun (WGS) entry which is preliminary data.</text>
</comment>
<name>A0AA39IG06_9BILA</name>
<keyword evidence="2 4" id="KW-0862">Zinc</keyword>
<dbReference type="GO" id="GO:0046872">
    <property type="term" value="F:metal ion binding"/>
    <property type="evidence" value="ECO:0007669"/>
    <property type="project" value="UniProtKB-KW"/>
</dbReference>
<keyword evidence="1 4" id="KW-0479">Metal-binding</keyword>
<sequence>MRVTTEGALDRVPSGAYNKTMTQAVGIDLYTRQERPMTMFFVFSAQARPMTLYSTPFTDVERSLLRSTDFICECSSLLVLLHAPLQRMLKGLAIGVTAGIACGVTYEAYRTVRGAARSCSKCTAPVGADGVFRGEREPRALTFQWSVHPLEWMARERQLRRRKCCQCQKSLDATSVIVNDRTWHRKCLRCNRCDQPLKGHRYRMLNNQIFDEQCYQMEKKQPHNRRSHTTSISWIVPDPTSEPDKYPTGVAAIRDGIRKIGSKEDGNKKPEDGKQKEDLKKVVDAIAVLKKAKRLAEERKTKEAPKPDD</sequence>
<evidence type="ECO:0000256" key="2">
    <source>
        <dbReference type="ARBA" id="ARBA00022833"/>
    </source>
</evidence>